<dbReference type="Pfam" id="PF00332">
    <property type="entry name" value="Glyco_hydro_17"/>
    <property type="match status" value="1"/>
</dbReference>
<evidence type="ECO:0000256" key="7">
    <source>
        <dbReference type="ARBA" id="ARBA00033417"/>
    </source>
</evidence>
<sequence length="388" mass="43263">MLLPSTFLTISLFLFFFLSLSHPTNSLTTIGVTFSPSTATTTANSTHRLHPPDSVAKAIDSLKLTAVRLEDSDPNVVRAFAYTNITLLLTIPNSMVAPIAANRSAALQWLYIHVVPFYPRTIITTISVGNNFLEASPDLTTLLLPAIRNVYTALRNLGIRQISVSTTFSFVSIMANPFPPSAARFQDPVSDDVIRPLLQFLRDTNSSFLINIYPYNLYRLNSEIPIAYALFQNHPFNFRDDVVTGVRYRNLFDSMIDAVISAMAVAGHENVPLIVTETGWPSFGTDPSEVEANPAYAEMYLKGLVAHLKSGFGTPLRREGVMQTYIYQLFDGEEEQGARPVRKWGLLYPNMTKKYDVVFSKSARIGEQRAILTIAAWCFGVFALTKLW</sequence>
<keyword evidence="10" id="KW-0732">Signal</keyword>
<dbReference type="eggNOG" id="ENOG502QQY2">
    <property type="taxonomic scope" value="Eukaryota"/>
</dbReference>
<evidence type="ECO:0000256" key="9">
    <source>
        <dbReference type="RuleBase" id="RU004336"/>
    </source>
</evidence>
<dbReference type="PROSITE" id="PS00587">
    <property type="entry name" value="GLYCOSYL_HYDROL_F17"/>
    <property type="match status" value="1"/>
</dbReference>
<dbReference type="InterPro" id="IPR044965">
    <property type="entry name" value="Glyco_hydro_17_plant"/>
</dbReference>
<evidence type="ECO:0000256" key="2">
    <source>
        <dbReference type="ARBA" id="ARBA00008773"/>
    </source>
</evidence>
<feature type="signal peptide" evidence="10">
    <location>
        <begin position="1"/>
        <end position="26"/>
    </location>
</feature>
<dbReference type="OrthoDB" id="1293114at2759"/>
<evidence type="ECO:0000256" key="5">
    <source>
        <dbReference type="ARBA" id="ARBA00023295"/>
    </source>
</evidence>
<accession>A0A1S3CIP9</accession>
<dbReference type="SMR" id="A0A1S3CIP9"/>
<dbReference type="EC" id="3.2.1.39" evidence="3"/>
<keyword evidence="5 9" id="KW-0326">Glycosidase</keyword>
<dbReference type="SUPFAM" id="SSF51445">
    <property type="entry name" value="(Trans)glycosidases"/>
    <property type="match status" value="1"/>
</dbReference>
<dbReference type="GO" id="GO:0042973">
    <property type="term" value="F:glucan endo-1,3-beta-D-glucosidase activity"/>
    <property type="evidence" value="ECO:0007669"/>
    <property type="project" value="UniProtKB-EC"/>
</dbReference>
<keyword evidence="11" id="KW-1185">Reference proteome</keyword>
<dbReference type="InterPro" id="IPR000490">
    <property type="entry name" value="Glyco_hydro_17"/>
</dbReference>
<dbReference type="PANTHER" id="PTHR32227">
    <property type="entry name" value="GLUCAN ENDO-1,3-BETA-GLUCOSIDASE BG1-RELATED-RELATED"/>
    <property type="match status" value="1"/>
</dbReference>
<dbReference type="RefSeq" id="XP_008463208.1">
    <property type="nucleotide sequence ID" value="XM_008464986.3"/>
</dbReference>
<proteinExistence type="inferred from homology"/>
<organism evidence="11 12">
    <name type="scientific">Cucumis melo</name>
    <name type="common">Muskmelon</name>
    <dbReference type="NCBI Taxonomy" id="3656"/>
    <lineage>
        <taxon>Eukaryota</taxon>
        <taxon>Viridiplantae</taxon>
        <taxon>Streptophyta</taxon>
        <taxon>Embryophyta</taxon>
        <taxon>Tracheophyta</taxon>
        <taxon>Spermatophyta</taxon>
        <taxon>Magnoliopsida</taxon>
        <taxon>eudicotyledons</taxon>
        <taxon>Gunneridae</taxon>
        <taxon>Pentapetalae</taxon>
        <taxon>rosids</taxon>
        <taxon>fabids</taxon>
        <taxon>Cucurbitales</taxon>
        <taxon>Cucurbitaceae</taxon>
        <taxon>Benincaseae</taxon>
        <taxon>Cucumis</taxon>
    </lineage>
</organism>
<evidence type="ECO:0000256" key="6">
    <source>
        <dbReference type="ARBA" id="ARBA00033335"/>
    </source>
</evidence>
<evidence type="ECO:0000313" key="11">
    <source>
        <dbReference type="Proteomes" id="UP001652600"/>
    </source>
</evidence>
<dbReference type="Gene3D" id="3.20.20.80">
    <property type="entry name" value="Glycosidases"/>
    <property type="match status" value="1"/>
</dbReference>
<comment type="similarity">
    <text evidence="2 8">Belongs to the glycosyl hydrolase 17 family.</text>
</comment>
<evidence type="ECO:0000256" key="4">
    <source>
        <dbReference type="ARBA" id="ARBA00022801"/>
    </source>
</evidence>
<reference evidence="12" key="1">
    <citation type="submission" date="2025-08" db="UniProtKB">
        <authorList>
            <consortium name="RefSeq"/>
        </authorList>
    </citation>
    <scope>IDENTIFICATION</scope>
    <source>
        <tissue evidence="12">Stem</tissue>
    </source>
</reference>
<evidence type="ECO:0000256" key="1">
    <source>
        <dbReference type="ARBA" id="ARBA00000382"/>
    </source>
</evidence>
<evidence type="ECO:0000256" key="8">
    <source>
        <dbReference type="RuleBase" id="RU004335"/>
    </source>
</evidence>
<evidence type="ECO:0000256" key="10">
    <source>
        <dbReference type="SAM" id="SignalP"/>
    </source>
</evidence>
<dbReference type="AlphaFoldDB" id="A0A1S3CIP9"/>
<dbReference type="Proteomes" id="UP001652600">
    <property type="component" value="Chromosome 10"/>
</dbReference>
<evidence type="ECO:0000256" key="3">
    <source>
        <dbReference type="ARBA" id="ARBA00012780"/>
    </source>
</evidence>
<dbReference type="InParanoid" id="A0A1S3CIP9"/>
<gene>
    <name evidence="12" type="primary">LOC103501416</name>
</gene>
<dbReference type="InterPro" id="IPR017853">
    <property type="entry name" value="GH"/>
</dbReference>
<protein>
    <recommendedName>
        <fullName evidence="3">glucan endo-1,3-beta-D-glucosidase</fullName>
        <ecNumber evidence="3">3.2.1.39</ecNumber>
    </recommendedName>
    <alternativeName>
        <fullName evidence="6">(1-&gt;3)-beta-glucan endohydrolase</fullName>
    </alternativeName>
    <alternativeName>
        <fullName evidence="7">Beta-1,3-endoglucanase</fullName>
    </alternativeName>
</protein>
<dbReference type="GO" id="GO:0005975">
    <property type="term" value="P:carbohydrate metabolic process"/>
    <property type="evidence" value="ECO:0007669"/>
    <property type="project" value="InterPro"/>
</dbReference>
<dbReference type="GeneID" id="103501416"/>
<feature type="chain" id="PRO_5010262626" description="glucan endo-1,3-beta-D-glucosidase" evidence="10">
    <location>
        <begin position="27"/>
        <end position="388"/>
    </location>
</feature>
<comment type="catalytic activity">
    <reaction evidence="1">
        <text>Hydrolysis of (1-&gt;3)-beta-D-glucosidic linkages in (1-&gt;3)-beta-D-glucans.</text>
        <dbReference type="EC" id="3.2.1.39"/>
    </reaction>
</comment>
<keyword evidence="4 9" id="KW-0378">Hydrolase</keyword>
<dbReference type="KEGG" id="cmo:103501416"/>
<name>A0A1S3CIP9_CUCME</name>
<evidence type="ECO:0000313" key="12">
    <source>
        <dbReference type="RefSeq" id="XP_008463208.1"/>
    </source>
</evidence>